<name>A0A158Q4P6_DRAME</name>
<dbReference type="Pfam" id="PF01826">
    <property type="entry name" value="TIL"/>
    <property type="match status" value="1"/>
</dbReference>
<dbReference type="OrthoDB" id="6236007at2759"/>
<keyword evidence="4" id="KW-0732">Signal</keyword>
<evidence type="ECO:0000256" key="1">
    <source>
        <dbReference type="ARBA" id="ARBA00022690"/>
    </source>
</evidence>
<dbReference type="GO" id="GO:0004867">
    <property type="term" value="F:serine-type endopeptidase inhibitor activity"/>
    <property type="evidence" value="ECO:0007669"/>
    <property type="project" value="UniProtKB-KW"/>
</dbReference>
<dbReference type="EMBL" id="UYYG01001177">
    <property type="protein sequence ID" value="VDN59162.1"/>
    <property type="molecule type" value="Genomic_DNA"/>
</dbReference>
<evidence type="ECO:0000313" key="8">
    <source>
        <dbReference type="Proteomes" id="UP000274756"/>
    </source>
</evidence>
<evidence type="ECO:0000259" key="5">
    <source>
        <dbReference type="Pfam" id="PF01826"/>
    </source>
</evidence>
<dbReference type="SUPFAM" id="SSF57567">
    <property type="entry name" value="Serine protease inhibitors"/>
    <property type="match status" value="2"/>
</dbReference>
<dbReference type="Gene3D" id="2.10.25.10">
    <property type="entry name" value="Laminin"/>
    <property type="match status" value="2"/>
</dbReference>
<reference evidence="9" key="1">
    <citation type="submission" date="2016-04" db="UniProtKB">
        <authorList>
            <consortium name="WormBaseParasite"/>
        </authorList>
    </citation>
    <scope>IDENTIFICATION</scope>
</reference>
<keyword evidence="8" id="KW-1185">Reference proteome</keyword>
<dbReference type="AlphaFoldDB" id="A0A158Q4P6"/>
<sequence>MLFPLFIYAVIIYDAQSEKECGENEIKSHCAGCELKCGQSEHTPCPAICRPNECYCSPQSYRRNASMACVPISECPEPRKKISVRCEKENEIYSSCKGCEGKCETGLKSCPRRCFGKGCYCPMAKGYVRDEEENCIKLKDCK</sequence>
<keyword evidence="1" id="KW-0646">Protease inhibitor</keyword>
<accession>A0A158Q4P6</accession>
<dbReference type="Proteomes" id="UP000038040">
    <property type="component" value="Unplaced"/>
</dbReference>
<evidence type="ECO:0000313" key="7">
    <source>
        <dbReference type="Proteomes" id="UP000038040"/>
    </source>
</evidence>
<organism evidence="7 9">
    <name type="scientific">Dracunculus medinensis</name>
    <name type="common">Guinea worm</name>
    <dbReference type="NCBI Taxonomy" id="318479"/>
    <lineage>
        <taxon>Eukaryota</taxon>
        <taxon>Metazoa</taxon>
        <taxon>Ecdysozoa</taxon>
        <taxon>Nematoda</taxon>
        <taxon>Chromadorea</taxon>
        <taxon>Rhabditida</taxon>
        <taxon>Spirurina</taxon>
        <taxon>Dracunculoidea</taxon>
        <taxon>Dracunculidae</taxon>
        <taxon>Dracunculus</taxon>
    </lineage>
</organism>
<dbReference type="PANTHER" id="PTHR23259">
    <property type="entry name" value="RIDDLE"/>
    <property type="match status" value="1"/>
</dbReference>
<protein>
    <submittedName>
        <fullName evidence="9">TIL domain-containing protein</fullName>
    </submittedName>
</protein>
<dbReference type="InterPro" id="IPR036084">
    <property type="entry name" value="Ser_inhib-like_sf"/>
</dbReference>
<evidence type="ECO:0000256" key="3">
    <source>
        <dbReference type="ARBA" id="ARBA00023157"/>
    </source>
</evidence>
<dbReference type="WBParaSite" id="DME_0000533601-mRNA-1">
    <property type="protein sequence ID" value="DME_0000533601-mRNA-1"/>
    <property type="gene ID" value="DME_0000533601"/>
</dbReference>
<feature type="chain" id="PRO_5041160883" evidence="4">
    <location>
        <begin position="18"/>
        <end position="142"/>
    </location>
</feature>
<dbReference type="Proteomes" id="UP000274756">
    <property type="component" value="Unassembled WGS sequence"/>
</dbReference>
<reference evidence="6 8" key="2">
    <citation type="submission" date="2018-11" db="EMBL/GenBank/DDBJ databases">
        <authorList>
            <consortium name="Pathogen Informatics"/>
        </authorList>
    </citation>
    <scope>NUCLEOTIDE SEQUENCE [LARGE SCALE GENOMIC DNA]</scope>
</reference>
<keyword evidence="3" id="KW-1015">Disulfide bond</keyword>
<evidence type="ECO:0000313" key="6">
    <source>
        <dbReference type="EMBL" id="VDN59162.1"/>
    </source>
</evidence>
<feature type="signal peptide" evidence="4">
    <location>
        <begin position="1"/>
        <end position="17"/>
    </location>
</feature>
<dbReference type="InterPro" id="IPR002919">
    <property type="entry name" value="TIL_dom"/>
</dbReference>
<keyword evidence="2" id="KW-0722">Serine protease inhibitor</keyword>
<feature type="domain" description="TIL" evidence="5">
    <location>
        <begin position="88"/>
        <end position="141"/>
    </location>
</feature>
<proteinExistence type="predicted"/>
<dbReference type="InterPro" id="IPR051368">
    <property type="entry name" value="SerProtInhib-TIL_Domain"/>
</dbReference>
<evidence type="ECO:0000313" key="9">
    <source>
        <dbReference type="WBParaSite" id="DME_0000533601-mRNA-1"/>
    </source>
</evidence>
<gene>
    <name evidence="6" type="ORF">DME_LOCUS9135</name>
</gene>
<dbReference type="PANTHER" id="PTHR23259:SF82">
    <property type="entry name" value="SERINE PROTEASE INHIBITOR 1 PROTEIN"/>
    <property type="match status" value="1"/>
</dbReference>
<evidence type="ECO:0000256" key="2">
    <source>
        <dbReference type="ARBA" id="ARBA00022900"/>
    </source>
</evidence>
<dbReference type="STRING" id="318479.A0A158Q4P6"/>
<evidence type="ECO:0000256" key="4">
    <source>
        <dbReference type="SAM" id="SignalP"/>
    </source>
</evidence>